<gene>
    <name evidence="2" type="ORF">M9Y10_012863</name>
</gene>
<reference evidence="2 3" key="1">
    <citation type="submission" date="2024-04" db="EMBL/GenBank/DDBJ databases">
        <title>Tritrichomonas musculus Genome.</title>
        <authorList>
            <person name="Alves-Ferreira E."/>
            <person name="Grigg M."/>
            <person name="Lorenzi H."/>
            <person name="Galac M."/>
        </authorList>
    </citation>
    <scope>NUCLEOTIDE SEQUENCE [LARGE SCALE GENOMIC DNA]</scope>
    <source>
        <strain evidence="2 3">EAF2021</strain>
    </source>
</reference>
<proteinExistence type="predicted"/>
<sequence length="84" mass="9391">MQYREAEADLDSPFHNVPTNDTGSINGNTKRGTSNLLSSAVKALHDLKFKLTQNDNGFVLQSIIDDDNHLEEDVNDNKIMKSLM</sequence>
<evidence type="ECO:0000313" key="3">
    <source>
        <dbReference type="Proteomes" id="UP001470230"/>
    </source>
</evidence>
<evidence type="ECO:0000256" key="1">
    <source>
        <dbReference type="SAM" id="MobiDB-lite"/>
    </source>
</evidence>
<feature type="compositionally biased region" description="Polar residues" evidence="1">
    <location>
        <begin position="17"/>
        <end position="30"/>
    </location>
</feature>
<name>A0ABR2IDM5_9EUKA</name>
<evidence type="ECO:0000313" key="2">
    <source>
        <dbReference type="EMBL" id="KAK8861168.1"/>
    </source>
</evidence>
<organism evidence="2 3">
    <name type="scientific">Tritrichomonas musculus</name>
    <dbReference type="NCBI Taxonomy" id="1915356"/>
    <lineage>
        <taxon>Eukaryota</taxon>
        <taxon>Metamonada</taxon>
        <taxon>Parabasalia</taxon>
        <taxon>Tritrichomonadida</taxon>
        <taxon>Tritrichomonadidae</taxon>
        <taxon>Tritrichomonas</taxon>
    </lineage>
</organism>
<accession>A0ABR2IDM5</accession>
<comment type="caution">
    <text evidence="2">The sequence shown here is derived from an EMBL/GenBank/DDBJ whole genome shotgun (WGS) entry which is preliminary data.</text>
</comment>
<keyword evidence="3" id="KW-1185">Reference proteome</keyword>
<protein>
    <submittedName>
        <fullName evidence="2">Uncharacterized protein</fullName>
    </submittedName>
</protein>
<dbReference type="EMBL" id="JAPFFF010000018">
    <property type="protein sequence ID" value="KAK8861168.1"/>
    <property type="molecule type" value="Genomic_DNA"/>
</dbReference>
<feature type="region of interest" description="Disordered" evidence="1">
    <location>
        <begin position="1"/>
        <end position="30"/>
    </location>
</feature>
<dbReference type="Proteomes" id="UP001470230">
    <property type="component" value="Unassembled WGS sequence"/>
</dbReference>